<proteinExistence type="predicted"/>
<accession>A0ACC2WDB4</accession>
<sequence>MSVAQSSSWTSFLKSIALFNGDLLSLTAPPFILSPTSLCEYSQYWAEHPELLVSPASLNISDEASNSEKSAMAEKRLIAVLKWFISTLRSQYCSRSESMGTEKKPLNPFLGEVFVGKWTGAATGDENAGETVLVSEQVSHHPPVTAYAVLNDKNGVKLQGYNGIKSWISATSINVQQFGHAILEVGPESFLITLPPLHIEGLITASPFVELEGTSYIQSSSGYIAKLDFSGRGYFSGKKNTFKARVFPDLLSSQNKESAICTIAGQWLGKSYITKGGSTPKKTDILFYDAHSPATHLKVKPIEEQHQLESRKAWAKVADAIAKSDYDLIHKEKSLIENSQREMRKKEEESGIPWKARWFDEVDYEQGPDHDAFLNLCNLALLSIKNAPSGTAKKAKHDTGSAKHWRFNREKWDGESEIKV</sequence>
<keyword evidence="2" id="KW-1185">Reference proteome</keyword>
<dbReference type="EMBL" id="JASBWR010000018">
    <property type="protein sequence ID" value="KAJ9109398.1"/>
    <property type="molecule type" value="Genomic_DNA"/>
</dbReference>
<name>A0ACC2WDB4_9TREE</name>
<organism evidence="1 2">
    <name type="scientific">Naganishia cerealis</name>
    <dbReference type="NCBI Taxonomy" id="610337"/>
    <lineage>
        <taxon>Eukaryota</taxon>
        <taxon>Fungi</taxon>
        <taxon>Dikarya</taxon>
        <taxon>Basidiomycota</taxon>
        <taxon>Agaricomycotina</taxon>
        <taxon>Tremellomycetes</taxon>
        <taxon>Filobasidiales</taxon>
        <taxon>Filobasidiaceae</taxon>
        <taxon>Naganishia</taxon>
    </lineage>
</organism>
<comment type="caution">
    <text evidence="1">The sequence shown here is derived from an EMBL/GenBank/DDBJ whole genome shotgun (WGS) entry which is preliminary data.</text>
</comment>
<dbReference type="Proteomes" id="UP001241377">
    <property type="component" value="Unassembled WGS sequence"/>
</dbReference>
<evidence type="ECO:0000313" key="1">
    <source>
        <dbReference type="EMBL" id="KAJ9109398.1"/>
    </source>
</evidence>
<protein>
    <submittedName>
        <fullName evidence="1">Uncharacterized protein</fullName>
    </submittedName>
</protein>
<evidence type="ECO:0000313" key="2">
    <source>
        <dbReference type="Proteomes" id="UP001241377"/>
    </source>
</evidence>
<reference evidence="1" key="1">
    <citation type="submission" date="2023-04" db="EMBL/GenBank/DDBJ databases">
        <title>Draft Genome sequencing of Naganishia species isolated from polar environments using Oxford Nanopore Technology.</title>
        <authorList>
            <person name="Leo P."/>
            <person name="Venkateswaran K."/>
        </authorList>
    </citation>
    <scope>NUCLEOTIDE SEQUENCE</scope>
    <source>
        <strain evidence="1">MNA-CCFEE 5261</strain>
    </source>
</reference>
<gene>
    <name evidence="1" type="ORF">QFC19_002149</name>
</gene>